<dbReference type="CDD" id="cd03177">
    <property type="entry name" value="GST_C_Delta_Epsilon"/>
    <property type="match status" value="1"/>
</dbReference>
<keyword evidence="5" id="KW-1185">Reference proteome</keyword>
<feature type="domain" description="GST C-terminal" evidence="3">
    <location>
        <begin position="88"/>
        <end position="216"/>
    </location>
</feature>
<comment type="caution">
    <text evidence="4">The sequence shown here is derived from an EMBL/GenBank/DDBJ whole genome shotgun (WGS) entry which is preliminary data.</text>
</comment>
<dbReference type="PANTHER" id="PTHR43969">
    <property type="entry name" value="GLUTATHIONE S TRANSFERASE D10, ISOFORM A-RELATED"/>
    <property type="match status" value="1"/>
</dbReference>
<sequence length="216" mass="24712">MAPILYMLPPCPPVRAVLMTAKELGLELELRKCNILNKEQYTEEYLKMNPSHTIPTLDDNGFYIFESAAIMGYLVGKYGKNDSLYPKEFKKRALVDQLLHFSTQSFATFVTISRPIILAAAKKDSISEDSKSRLLGNVEVLDKILGLENKFVAGDNLTIADFSFVAWVSSLNVMYPITEDRFPNVIRWWKRMEKLPSYQENNEGLTQYKGIWAARE</sequence>
<dbReference type="Proteomes" id="UP001431783">
    <property type="component" value="Unassembled WGS sequence"/>
</dbReference>
<evidence type="ECO:0000313" key="4">
    <source>
        <dbReference type="EMBL" id="KAK9887082.1"/>
    </source>
</evidence>
<dbReference type="InterPro" id="IPR010987">
    <property type="entry name" value="Glutathione-S-Trfase_C-like"/>
</dbReference>
<evidence type="ECO:0000259" key="2">
    <source>
        <dbReference type="PROSITE" id="PS50404"/>
    </source>
</evidence>
<gene>
    <name evidence="4" type="ORF">WA026_020024</name>
</gene>
<feature type="domain" description="GST N-terminal" evidence="2">
    <location>
        <begin position="1"/>
        <end position="82"/>
    </location>
</feature>
<dbReference type="InterPro" id="IPR004046">
    <property type="entry name" value="GST_C"/>
</dbReference>
<dbReference type="Pfam" id="PF00043">
    <property type="entry name" value="GST_C"/>
    <property type="match status" value="1"/>
</dbReference>
<dbReference type="PROSITE" id="PS50405">
    <property type="entry name" value="GST_CTER"/>
    <property type="match status" value="1"/>
</dbReference>
<dbReference type="PROSITE" id="PS50404">
    <property type="entry name" value="GST_NTER"/>
    <property type="match status" value="1"/>
</dbReference>
<dbReference type="FunFam" id="3.40.30.10:FF:000034">
    <property type="entry name" value="glutathione S-transferase 1"/>
    <property type="match status" value="1"/>
</dbReference>
<dbReference type="GO" id="GO:0006749">
    <property type="term" value="P:glutathione metabolic process"/>
    <property type="evidence" value="ECO:0007669"/>
    <property type="project" value="TreeGrafter"/>
</dbReference>
<name>A0AAW1UUF7_9CUCU</name>
<reference evidence="4 5" key="1">
    <citation type="submission" date="2023-03" db="EMBL/GenBank/DDBJ databases">
        <title>Genome insight into feeding habits of ladybird beetles.</title>
        <authorList>
            <person name="Li H.-S."/>
            <person name="Huang Y.-H."/>
            <person name="Pang H."/>
        </authorList>
    </citation>
    <scope>NUCLEOTIDE SEQUENCE [LARGE SCALE GENOMIC DNA]</scope>
    <source>
        <strain evidence="4">SYSU_2023b</strain>
        <tissue evidence="4">Whole body</tissue>
    </source>
</reference>
<dbReference type="InterPro" id="IPR036249">
    <property type="entry name" value="Thioredoxin-like_sf"/>
</dbReference>
<dbReference type="Gene3D" id="1.20.1050.10">
    <property type="match status" value="1"/>
</dbReference>
<dbReference type="FunFam" id="1.20.1050.10:FF:000007">
    <property type="entry name" value="Glutathione S-transferase 1-1"/>
    <property type="match status" value="1"/>
</dbReference>
<proteinExistence type="predicted"/>
<evidence type="ECO:0000259" key="3">
    <source>
        <dbReference type="PROSITE" id="PS50405"/>
    </source>
</evidence>
<dbReference type="EMBL" id="JARQZJ010000104">
    <property type="protein sequence ID" value="KAK9887082.1"/>
    <property type="molecule type" value="Genomic_DNA"/>
</dbReference>
<dbReference type="SUPFAM" id="SSF52833">
    <property type="entry name" value="Thioredoxin-like"/>
    <property type="match status" value="1"/>
</dbReference>
<evidence type="ECO:0000313" key="5">
    <source>
        <dbReference type="Proteomes" id="UP001431783"/>
    </source>
</evidence>
<protein>
    <recommendedName>
        <fullName evidence="6">Glutathione S-transferase</fullName>
    </recommendedName>
</protein>
<dbReference type="PANTHER" id="PTHR43969:SF8">
    <property type="entry name" value="GLUTATHIONE S TRANSFERASE E13, ISOFORM A-RELATED"/>
    <property type="match status" value="1"/>
</dbReference>
<dbReference type="InterPro" id="IPR036282">
    <property type="entry name" value="Glutathione-S-Trfase_C_sf"/>
</dbReference>
<dbReference type="Gene3D" id="3.40.30.10">
    <property type="entry name" value="Glutaredoxin"/>
    <property type="match status" value="1"/>
</dbReference>
<accession>A0AAW1UUF7</accession>
<dbReference type="InterPro" id="IPR040079">
    <property type="entry name" value="Glutathione_S-Trfase"/>
</dbReference>
<comment type="subunit">
    <text evidence="1">Homodimer.</text>
</comment>
<dbReference type="SFLD" id="SFLDG00358">
    <property type="entry name" value="Main_(cytGST)"/>
    <property type="match status" value="1"/>
</dbReference>
<dbReference type="SUPFAM" id="SSF47616">
    <property type="entry name" value="GST C-terminal domain-like"/>
    <property type="match status" value="1"/>
</dbReference>
<dbReference type="GO" id="GO:0004364">
    <property type="term" value="F:glutathione transferase activity"/>
    <property type="evidence" value="ECO:0007669"/>
    <property type="project" value="TreeGrafter"/>
</dbReference>
<dbReference type="InterPro" id="IPR004045">
    <property type="entry name" value="Glutathione_S-Trfase_N"/>
</dbReference>
<dbReference type="CDD" id="cd03045">
    <property type="entry name" value="GST_N_Delta_Epsilon"/>
    <property type="match status" value="1"/>
</dbReference>
<evidence type="ECO:0008006" key="6">
    <source>
        <dbReference type="Google" id="ProtNLM"/>
    </source>
</evidence>
<dbReference type="Pfam" id="PF13417">
    <property type="entry name" value="GST_N_3"/>
    <property type="match status" value="1"/>
</dbReference>
<organism evidence="4 5">
    <name type="scientific">Henosepilachna vigintioctopunctata</name>
    <dbReference type="NCBI Taxonomy" id="420089"/>
    <lineage>
        <taxon>Eukaryota</taxon>
        <taxon>Metazoa</taxon>
        <taxon>Ecdysozoa</taxon>
        <taxon>Arthropoda</taxon>
        <taxon>Hexapoda</taxon>
        <taxon>Insecta</taxon>
        <taxon>Pterygota</taxon>
        <taxon>Neoptera</taxon>
        <taxon>Endopterygota</taxon>
        <taxon>Coleoptera</taxon>
        <taxon>Polyphaga</taxon>
        <taxon>Cucujiformia</taxon>
        <taxon>Coccinelloidea</taxon>
        <taxon>Coccinellidae</taxon>
        <taxon>Epilachninae</taxon>
        <taxon>Epilachnini</taxon>
        <taxon>Henosepilachna</taxon>
    </lineage>
</organism>
<evidence type="ECO:0000256" key="1">
    <source>
        <dbReference type="ARBA" id="ARBA00011738"/>
    </source>
</evidence>
<dbReference type="SFLD" id="SFLDS00019">
    <property type="entry name" value="Glutathione_Transferase_(cytos"/>
    <property type="match status" value="1"/>
</dbReference>
<dbReference type="AlphaFoldDB" id="A0AAW1UUF7"/>